<dbReference type="Proteomes" id="UP000272400">
    <property type="component" value="Unassembled WGS sequence"/>
</dbReference>
<dbReference type="AlphaFoldDB" id="A0A3N1CN89"/>
<gene>
    <name evidence="2" type="ORF">EDD29_0256</name>
</gene>
<comment type="caution">
    <text evidence="2">The sequence shown here is derived from an EMBL/GenBank/DDBJ whole genome shotgun (WGS) entry which is preliminary data.</text>
</comment>
<protein>
    <submittedName>
        <fullName evidence="2">Putative pyrroloquinoline-quinone binding quinoprotein</fullName>
    </submittedName>
</protein>
<dbReference type="RefSeq" id="WP_123661749.1">
    <property type="nucleotide sequence ID" value="NZ_RJKE01000001.1"/>
</dbReference>
<feature type="domain" description="Pyrrolo-quinoline quinone repeat" evidence="1">
    <location>
        <begin position="184"/>
        <end position="331"/>
    </location>
</feature>
<name>A0A3N1CN89_9ACTN</name>
<dbReference type="SUPFAM" id="SSF50998">
    <property type="entry name" value="Quinoprotein alcohol dehydrogenase-like"/>
    <property type="match status" value="1"/>
</dbReference>
<dbReference type="Pfam" id="PF13360">
    <property type="entry name" value="PQQ_2"/>
    <property type="match status" value="1"/>
</dbReference>
<keyword evidence="3" id="KW-1185">Reference proteome</keyword>
<dbReference type="OrthoDB" id="4541885at2"/>
<evidence type="ECO:0000259" key="1">
    <source>
        <dbReference type="Pfam" id="PF13360"/>
    </source>
</evidence>
<accession>A0A3N1CN89</accession>
<dbReference type="InterPro" id="IPR002372">
    <property type="entry name" value="PQQ_rpt_dom"/>
</dbReference>
<reference evidence="2 3" key="1">
    <citation type="submission" date="2018-11" db="EMBL/GenBank/DDBJ databases">
        <title>Sequencing the genomes of 1000 actinobacteria strains.</title>
        <authorList>
            <person name="Klenk H.-P."/>
        </authorList>
    </citation>
    <scope>NUCLEOTIDE SEQUENCE [LARGE SCALE GENOMIC DNA]</scope>
    <source>
        <strain evidence="2 3">DSM 44254</strain>
    </source>
</reference>
<dbReference type="InterPro" id="IPR011047">
    <property type="entry name" value="Quinoprotein_ADH-like_sf"/>
</dbReference>
<evidence type="ECO:0000313" key="3">
    <source>
        <dbReference type="Proteomes" id="UP000272400"/>
    </source>
</evidence>
<evidence type="ECO:0000313" key="2">
    <source>
        <dbReference type="EMBL" id="ROO82772.1"/>
    </source>
</evidence>
<dbReference type="EMBL" id="RJKE01000001">
    <property type="protein sequence ID" value="ROO82772.1"/>
    <property type="molecule type" value="Genomic_DNA"/>
</dbReference>
<organism evidence="2 3">
    <name type="scientific">Actinocorallia herbida</name>
    <dbReference type="NCBI Taxonomy" id="58109"/>
    <lineage>
        <taxon>Bacteria</taxon>
        <taxon>Bacillati</taxon>
        <taxon>Actinomycetota</taxon>
        <taxon>Actinomycetes</taxon>
        <taxon>Streptosporangiales</taxon>
        <taxon>Thermomonosporaceae</taxon>
        <taxon>Actinocorallia</taxon>
    </lineage>
</organism>
<proteinExistence type="predicted"/>
<sequence>MASRAQRPTPSATYRAPQVAGRAAFPVRRALCVLSAGALLAGCSAAKEGGDDIPRVTRWADTTVNVVSRPMTAEGVTAATALGERGALRTVVHDVATGAPLWAERATMAGRPNSMGVQPPAIVGGMVVAVEPRPNGKKAIVAREAREGLERWVRPVTATYGPTACGANVCLTELAGGAKTRFTVLEGATGRPLWRVPGIAEVQHADADRLVLLRRTPRPAVAAYGPATGVREWTYPLAAAVGSDADLDGGWAAGVADGMLLGYVGPNRKGSRLTSFGYFALRLTDGRRVWSRPGLLRVHPSASPAVAIVGRELGKRGAYGGFTRLDRATGAKGPIVPATALPQDTPWWLSFSDDLANVGFLAGRRAGTAYSLARGNAVTADGMRTWGFCTVTPAALKLKGGLKGFYPTASLCPYDLAGGRRADDQTIAPPSWYTGATDGWRVWRDEKGALHGVNDGAGTIPGMYGR</sequence>